<dbReference type="GO" id="GO:0017057">
    <property type="term" value="F:6-phosphogluconolactonase activity"/>
    <property type="evidence" value="ECO:0007669"/>
    <property type="project" value="TreeGrafter"/>
</dbReference>
<comment type="similarity">
    <text evidence="1">Belongs to the cycloisomerase 2 family.</text>
</comment>
<dbReference type="PANTHER" id="PTHR30344:SF1">
    <property type="entry name" value="6-PHOSPHOGLUCONOLACTONASE"/>
    <property type="match status" value="1"/>
</dbReference>
<dbReference type="Gene3D" id="2.130.10.10">
    <property type="entry name" value="YVTN repeat-like/Quinoprotein amine dehydrogenase"/>
    <property type="match status" value="1"/>
</dbReference>
<evidence type="ECO:0000256" key="1">
    <source>
        <dbReference type="ARBA" id="ARBA00005564"/>
    </source>
</evidence>
<evidence type="ECO:0000313" key="4">
    <source>
        <dbReference type="Proteomes" id="UP000269289"/>
    </source>
</evidence>
<dbReference type="InterPro" id="IPR015943">
    <property type="entry name" value="WD40/YVTN_repeat-like_dom_sf"/>
</dbReference>
<evidence type="ECO:0000313" key="3">
    <source>
        <dbReference type="EMBL" id="RMI12656.1"/>
    </source>
</evidence>
<evidence type="ECO:0000256" key="2">
    <source>
        <dbReference type="SAM" id="MobiDB-lite"/>
    </source>
</evidence>
<comment type="caution">
    <text evidence="3">The sequence shown here is derived from an EMBL/GenBank/DDBJ whole genome shotgun (WGS) entry which is preliminary data.</text>
</comment>
<sequence length="364" mass="37452">MGWRGVRTVLAVTEHLRDLWIGTYPSAGAGTPAGRGEGVWRVSLDPETGRLTDPVLAATTPAPSFLAVDRRADLLLAVGEDAAGTVTAFRTAGTPGSRTLDPLGTVPSGGADPCHVLLDPSGRTAFVANYSSGTLVVLDRTDDPAAPLGDGPVQTFGHTGSGPVTERQEGPHAHHAALAPGGTHVLVCDLGTDEIRRYRRDPQTGRLTEAGVAATLRPGSGPRHLVFSADGRIAYVTCELDVTVAVLAWDVERATGHVVQHVPALEEGATPAGTPLPSHIDRVGDRVLVATRGPDVLATFAAAPDGTLAPAGQVALPGAWPRHFAVVEGCTVVADQVGDSLTVLRDGAVSHRVPLPAPACVVVA</sequence>
<dbReference type="InterPro" id="IPR011048">
    <property type="entry name" value="Haem_d1_sf"/>
</dbReference>
<dbReference type="InterPro" id="IPR019405">
    <property type="entry name" value="Lactonase_7-beta_prop"/>
</dbReference>
<dbReference type="AlphaFoldDB" id="A0A3M2JKB8"/>
<organism evidence="3 4">
    <name type="scientific">Cellulomonas triticagri</name>
    <dbReference type="NCBI Taxonomy" id="2483352"/>
    <lineage>
        <taxon>Bacteria</taxon>
        <taxon>Bacillati</taxon>
        <taxon>Actinomycetota</taxon>
        <taxon>Actinomycetes</taxon>
        <taxon>Micrococcales</taxon>
        <taxon>Cellulomonadaceae</taxon>
        <taxon>Cellulomonas</taxon>
    </lineage>
</organism>
<dbReference type="OrthoDB" id="9790815at2"/>
<dbReference type="Proteomes" id="UP000269289">
    <property type="component" value="Unassembled WGS sequence"/>
</dbReference>
<protein>
    <submittedName>
        <fullName evidence="3">Lactonase family protein</fullName>
    </submittedName>
</protein>
<dbReference type="InterPro" id="IPR050282">
    <property type="entry name" value="Cycloisomerase_2"/>
</dbReference>
<dbReference type="SUPFAM" id="SSF51004">
    <property type="entry name" value="C-terminal (heme d1) domain of cytochrome cd1-nitrite reductase"/>
    <property type="match status" value="1"/>
</dbReference>
<accession>A0A3M2JKB8</accession>
<gene>
    <name evidence="3" type="ORF">EBM89_07665</name>
</gene>
<feature type="region of interest" description="Disordered" evidence="2">
    <location>
        <begin position="158"/>
        <end position="177"/>
    </location>
</feature>
<name>A0A3M2JKB8_9CELL</name>
<dbReference type="EMBL" id="RFFI01000032">
    <property type="protein sequence ID" value="RMI12656.1"/>
    <property type="molecule type" value="Genomic_DNA"/>
</dbReference>
<reference evidence="3 4" key="1">
    <citation type="submission" date="2018-10" db="EMBL/GenBank/DDBJ databases">
        <title>Isolation, diversity and antifungal activity of actinobacteria from wheat.</title>
        <authorList>
            <person name="Han C."/>
        </authorList>
    </citation>
    <scope>NUCLEOTIDE SEQUENCE [LARGE SCALE GENOMIC DNA]</scope>
    <source>
        <strain evidence="3 4">NEAU-YY56</strain>
    </source>
</reference>
<keyword evidence="4" id="KW-1185">Reference proteome</keyword>
<dbReference type="PANTHER" id="PTHR30344">
    <property type="entry name" value="6-PHOSPHOGLUCONOLACTONASE-RELATED"/>
    <property type="match status" value="1"/>
</dbReference>
<dbReference type="Pfam" id="PF10282">
    <property type="entry name" value="Lactonase"/>
    <property type="match status" value="1"/>
</dbReference>
<proteinExistence type="inferred from homology"/>